<dbReference type="AlphaFoldDB" id="A0A654TSS2"/>
<name>A0A654TSS2_MYCTX</name>
<reference evidence="3 4" key="1">
    <citation type="submission" date="2015-03" db="EMBL/GenBank/DDBJ databases">
        <authorList>
            <consortium name="Pathogen Informatics"/>
        </authorList>
    </citation>
    <scope>NUCLEOTIDE SEQUENCE [LARGE SCALE GENOMIC DNA]</scope>
    <source>
        <strain evidence="1 3">H09601792</strain>
        <strain evidence="2 4">P00601463</strain>
    </source>
</reference>
<evidence type="ECO:0000313" key="2">
    <source>
        <dbReference type="EMBL" id="COX31793.1"/>
    </source>
</evidence>
<accession>A0A654TSS2</accession>
<protein>
    <submittedName>
        <fullName evidence="1">Uncharacterized protein</fullName>
    </submittedName>
</protein>
<dbReference type="EMBL" id="CFOH01000854">
    <property type="protein sequence ID" value="CFE71791.1"/>
    <property type="molecule type" value="Genomic_DNA"/>
</dbReference>
<dbReference type="EMBL" id="CHKL01000796">
    <property type="protein sequence ID" value="COX31793.1"/>
    <property type="molecule type" value="Genomic_DNA"/>
</dbReference>
<sequence>MRYRGGNVAGVAVTRVAIGGPEFFAMYKCFDKSPILVP</sequence>
<dbReference type="Proteomes" id="UP000048600">
    <property type="component" value="Unassembled WGS sequence"/>
</dbReference>
<proteinExistence type="predicted"/>
<evidence type="ECO:0000313" key="1">
    <source>
        <dbReference type="EMBL" id="CFE71791.1"/>
    </source>
</evidence>
<dbReference type="Proteomes" id="UP000046947">
    <property type="component" value="Unassembled WGS sequence"/>
</dbReference>
<evidence type="ECO:0000313" key="4">
    <source>
        <dbReference type="Proteomes" id="UP000048600"/>
    </source>
</evidence>
<organism evidence="1 3">
    <name type="scientific">Mycobacterium tuberculosis</name>
    <dbReference type="NCBI Taxonomy" id="1773"/>
    <lineage>
        <taxon>Bacteria</taxon>
        <taxon>Bacillati</taxon>
        <taxon>Actinomycetota</taxon>
        <taxon>Actinomycetes</taxon>
        <taxon>Mycobacteriales</taxon>
        <taxon>Mycobacteriaceae</taxon>
        <taxon>Mycobacterium</taxon>
        <taxon>Mycobacterium tuberculosis complex</taxon>
    </lineage>
</organism>
<evidence type="ECO:0000313" key="3">
    <source>
        <dbReference type="Proteomes" id="UP000046947"/>
    </source>
</evidence>
<gene>
    <name evidence="1" type="ORF">ERS007688_03683</name>
    <name evidence="2" type="ORF">ERS007741_04186</name>
</gene>